<dbReference type="InterPro" id="IPR052158">
    <property type="entry name" value="INH-QAR"/>
</dbReference>
<dbReference type="KEGG" id="cans:GP473_02090"/>
<dbReference type="InterPro" id="IPR029062">
    <property type="entry name" value="Class_I_gatase-like"/>
</dbReference>
<reference evidence="2 3" key="1">
    <citation type="submission" date="2019-12" db="EMBL/GenBank/DDBJ databases">
        <title>Corynebacterium sp. nov., isolated from feces of the Anser Albifrons in China.</title>
        <authorList>
            <person name="Liu Q."/>
        </authorList>
    </citation>
    <scope>NUCLEOTIDE SEQUENCE [LARGE SCALE GENOMIC DNA]</scope>
    <source>
        <strain evidence="2 3">23H37-10</strain>
    </source>
</reference>
<evidence type="ECO:0000313" key="2">
    <source>
        <dbReference type="EMBL" id="QNH95633.1"/>
    </source>
</evidence>
<proteinExistence type="predicted"/>
<gene>
    <name evidence="2" type="ORF">GP473_02090</name>
</gene>
<dbReference type="PANTHER" id="PTHR43130:SF15">
    <property type="entry name" value="THIJ_PFPI FAMILY PROTEIN (AFU_ORTHOLOGUE AFUA_5G14240)"/>
    <property type="match status" value="1"/>
</dbReference>
<name>A0A7G7YMB3_9CORY</name>
<dbReference type="SUPFAM" id="SSF52317">
    <property type="entry name" value="Class I glutamine amidotransferase-like"/>
    <property type="match status" value="1"/>
</dbReference>
<feature type="domain" description="DJ-1/PfpI" evidence="1">
    <location>
        <begin position="8"/>
        <end position="171"/>
    </location>
</feature>
<protein>
    <submittedName>
        <fullName evidence="2">DJ-1/PfpI family protein</fullName>
    </submittedName>
</protein>
<dbReference type="PANTHER" id="PTHR43130">
    <property type="entry name" value="ARAC-FAMILY TRANSCRIPTIONAL REGULATOR"/>
    <property type="match status" value="1"/>
</dbReference>
<dbReference type="Gene3D" id="3.40.50.880">
    <property type="match status" value="1"/>
</dbReference>
<dbReference type="InterPro" id="IPR002818">
    <property type="entry name" value="DJ-1/PfpI"/>
</dbReference>
<accession>A0A7G7YMB3</accession>
<dbReference type="Pfam" id="PF01965">
    <property type="entry name" value="DJ-1_PfpI"/>
    <property type="match status" value="1"/>
</dbReference>
<dbReference type="CDD" id="cd03139">
    <property type="entry name" value="GATase1_PfpI_2"/>
    <property type="match status" value="1"/>
</dbReference>
<keyword evidence="3" id="KW-1185">Reference proteome</keyword>
<dbReference type="EMBL" id="CP046883">
    <property type="protein sequence ID" value="QNH95633.1"/>
    <property type="molecule type" value="Genomic_DNA"/>
</dbReference>
<sequence length="207" mass="22473">MGELPLKRRVAIIIFEGFEVLDVFGPIELFSKIPDVRIDLVAERAGSVRSAQGVEVIAELGCHDLEDPDIILVPGGIGVRKLVGDSSFLSWLSDIGEQCQIVASVCTGSAVLAAAGLLEGRRATSNKLAFKWVSSLGNDITWEHQARWVEDGNRWSSAGVAAGMDMTAALIRCIFGQKAYMEVSKCVEYQPQIDSTIDPFARLYSPD</sequence>
<dbReference type="Proteomes" id="UP000515275">
    <property type="component" value="Chromosome"/>
</dbReference>
<dbReference type="AlphaFoldDB" id="A0A7G7YMB3"/>
<evidence type="ECO:0000313" key="3">
    <source>
        <dbReference type="Proteomes" id="UP000515275"/>
    </source>
</evidence>
<organism evidence="2 3">
    <name type="scientific">Corynebacterium anserum</name>
    <dbReference type="NCBI Taxonomy" id="2684406"/>
    <lineage>
        <taxon>Bacteria</taxon>
        <taxon>Bacillati</taxon>
        <taxon>Actinomycetota</taxon>
        <taxon>Actinomycetes</taxon>
        <taxon>Mycobacteriales</taxon>
        <taxon>Corynebacteriaceae</taxon>
        <taxon>Corynebacterium</taxon>
    </lineage>
</organism>
<evidence type="ECO:0000259" key="1">
    <source>
        <dbReference type="Pfam" id="PF01965"/>
    </source>
</evidence>
<dbReference type="RefSeq" id="WP_186277051.1">
    <property type="nucleotide sequence ID" value="NZ_CP046883.1"/>
</dbReference>